<feature type="region of interest" description="Disordered" evidence="8">
    <location>
        <begin position="34"/>
        <end position="70"/>
    </location>
</feature>
<dbReference type="Pfam" id="PF02840">
    <property type="entry name" value="Prp18"/>
    <property type="match status" value="1"/>
</dbReference>
<sequence>VSKVKCEFSRGTIAMDILKEELVKKRQSLEGRKVFKRSEIEQSRRDQEDKRLSQNLDSSSPDKSKPESSSIIISLPKQDRLLKQPVMLFGESDDDRLDRLKYVDRTEWETNDYIVDQPIKKRQKSGDQQTRETDEIIKRMKTKKFSELCDEDKILVFFNKLLIEWNHELDEMPESEKRTALATFKQCKTYLNPLFNFCINKVLPDETKQALMLVVNCCMKRDYTAASDHYIRIAIGNSPWPIGVTMVGIHERSAREKIHTNSVAHVMNDETTRKYLTSKPSTTYVMKRKNYSRDCKAKKAVAYQECDDGNQ</sequence>
<evidence type="ECO:0000256" key="4">
    <source>
        <dbReference type="ARBA" id="ARBA00022664"/>
    </source>
</evidence>
<dbReference type="Gene3D" id="1.20.940.10">
    <property type="entry name" value="Functional domain of the splicing factor Prp18"/>
    <property type="match status" value="1"/>
</dbReference>
<dbReference type="Gene3D" id="4.10.280.110">
    <property type="entry name" value="Pre-mRNA processing factor 4 domain"/>
    <property type="match status" value="1"/>
</dbReference>
<feature type="non-terminal residue" evidence="11">
    <location>
        <position position="1"/>
    </location>
</feature>
<dbReference type="GO" id="GO:0046540">
    <property type="term" value="C:U4/U6 x U5 tri-snRNP complex"/>
    <property type="evidence" value="ECO:0007669"/>
    <property type="project" value="TreeGrafter"/>
</dbReference>
<feature type="domain" description="Prp18" evidence="9">
    <location>
        <begin position="156"/>
        <end position="278"/>
    </location>
</feature>
<dbReference type="InterPro" id="IPR014906">
    <property type="entry name" value="PRP4-like"/>
</dbReference>
<dbReference type="PANTHER" id="PTHR13007:SF19">
    <property type="entry name" value="PRE-MRNA-SPLICING FACTOR 18"/>
    <property type="match status" value="1"/>
</dbReference>
<dbReference type="PANTHER" id="PTHR13007">
    <property type="entry name" value="PRE-MRNA SPLICING FACTOR-RELATED"/>
    <property type="match status" value="1"/>
</dbReference>
<dbReference type="GO" id="GO:0000350">
    <property type="term" value="P:generation of catalytic spliceosome for second transesterification step"/>
    <property type="evidence" value="ECO:0007669"/>
    <property type="project" value="TreeGrafter"/>
</dbReference>
<feature type="domain" description="Pre-mRNA processing factor 4 (PRP4)-like" evidence="10">
    <location>
        <begin position="80"/>
        <end position="102"/>
    </location>
</feature>
<keyword evidence="5" id="KW-0747">Spliceosome</keyword>
<evidence type="ECO:0000256" key="2">
    <source>
        <dbReference type="ARBA" id="ARBA00008137"/>
    </source>
</evidence>
<dbReference type="FunFam" id="1.20.940.10:FF:000004">
    <property type="entry name" value="Pre-mRNA-splicing factor 18"/>
    <property type="match status" value="1"/>
</dbReference>
<evidence type="ECO:0000313" key="11">
    <source>
        <dbReference type="EMBL" id="KAI7740333.1"/>
    </source>
</evidence>
<dbReference type="AlphaFoldDB" id="A0AAD5CEY2"/>
<proteinExistence type="inferred from homology"/>
<dbReference type="EMBL" id="JAMZMK010008457">
    <property type="protein sequence ID" value="KAI7740333.1"/>
    <property type="molecule type" value="Genomic_DNA"/>
</dbReference>
<accession>A0AAD5CEY2</accession>
<evidence type="ECO:0000256" key="3">
    <source>
        <dbReference type="ARBA" id="ARBA00018242"/>
    </source>
</evidence>
<evidence type="ECO:0000256" key="8">
    <source>
        <dbReference type="SAM" id="MobiDB-lite"/>
    </source>
</evidence>
<evidence type="ECO:0000256" key="5">
    <source>
        <dbReference type="ARBA" id="ARBA00022728"/>
    </source>
</evidence>
<evidence type="ECO:0000313" key="12">
    <source>
        <dbReference type="Proteomes" id="UP001206925"/>
    </source>
</evidence>
<dbReference type="GO" id="GO:0005682">
    <property type="term" value="C:U5 snRNP"/>
    <property type="evidence" value="ECO:0007669"/>
    <property type="project" value="TreeGrafter"/>
</dbReference>
<dbReference type="Pfam" id="PF08799">
    <property type="entry name" value="PRP4"/>
    <property type="match status" value="1"/>
</dbReference>
<dbReference type="GO" id="GO:0071021">
    <property type="term" value="C:U2-type post-spliceosomal complex"/>
    <property type="evidence" value="ECO:0007669"/>
    <property type="project" value="TreeGrafter"/>
</dbReference>
<gene>
    <name evidence="11" type="ORF">M8C21_006743</name>
</gene>
<name>A0AAD5CEY2_AMBAR</name>
<keyword evidence="7" id="KW-0539">Nucleus</keyword>
<feature type="compositionally biased region" description="Basic and acidic residues" evidence="8">
    <location>
        <begin position="34"/>
        <end position="52"/>
    </location>
</feature>
<dbReference type="InterPro" id="IPR036285">
    <property type="entry name" value="PRP4-like_sf"/>
</dbReference>
<keyword evidence="12" id="KW-1185">Reference proteome</keyword>
<evidence type="ECO:0000259" key="10">
    <source>
        <dbReference type="Pfam" id="PF08799"/>
    </source>
</evidence>
<dbReference type="InterPro" id="IPR004098">
    <property type="entry name" value="Prp18"/>
</dbReference>
<evidence type="ECO:0000259" key="9">
    <source>
        <dbReference type="Pfam" id="PF02840"/>
    </source>
</evidence>
<comment type="caution">
    <text evidence="11">The sequence shown here is derived from an EMBL/GenBank/DDBJ whole genome shotgun (WGS) entry which is preliminary data.</text>
</comment>
<dbReference type="InterPro" id="IPR039979">
    <property type="entry name" value="PRPF18"/>
</dbReference>
<protein>
    <recommendedName>
        <fullName evidence="3">Pre-mRNA-splicing factor 18</fullName>
    </recommendedName>
</protein>
<comment type="subcellular location">
    <subcellularLocation>
        <location evidence="1">Nucleus</location>
    </subcellularLocation>
</comment>
<dbReference type="SUPFAM" id="SSF158230">
    <property type="entry name" value="PRP4-like"/>
    <property type="match status" value="1"/>
</dbReference>
<reference evidence="11" key="1">
    <citation type="submission" date="2022-06" db="EMBL/GenBank/DDBJ databases">
        <title>Uncovering the hologenomic basis of an extraordinary plant invasion.</title>
        <authorList>
            <person name="Bieker V.C."/>
            <person name="Martin M.D."/>
            <person name="Gilbert T."/>
            <person name="Hodgins K."/>
            <person name="Battlay P."/>
            <person name="Petersen B."/>
            <person name="Wilson J."/>
        </authorList>
    </citation>
    <scope>NUCLEOTIDE SEQUENCE</scope>
    <source>
        <strain evidence="11">AA19_3_7</strain>
        <tissue evidence="11">Leaf</tissue>
    </source>
</reference>
<evidence type="ECO:0000256" key="7">
    <source>
        <dbReference type="ARBA" id="ARBA00023242"/>
    </source>
</evidence>
<dbReference type="SUPFAM" id="SSF47938">
    <property type="entry name" value="Functional domain of the splicing factor Prp18"/>
    <property type="match status" value="1"/>
</dbReference>
<organism evidence="11 12">
    <name type="scientific">Ambrosia artemisiifolia</name>
    <name type="common">Common ragweed</name>
    <dbReference type="NCBI Taxonomy" id="4212"/>
    <lineage>
        <taxon>Eukaryota</taxon>
        <taxon>Viridiplantae</taxon>
        <taxon>Streptophyta</taxon>
        <taxon>Embryophyta</taxon>
        <taxon>Tracheophyta</taxon>
        <taxon>Spermatophyta</taxon>
        <taxon>Magnoliopsida</taxon>
        <taxon>eudicotyledons</taxon>
        <taxon>Gunneridae</taxon>
        <taxon>Pentapetalae</taxon>
        <taxon>asterids</taxon>
        <taxon>campanulids</taxon>
        <taxon>Asterales</taxon>
        <taxon>Asteraceae</taxon>
        <taxon>Asteroideae</taxon>
        <taxon>Heliantheae alliance</taxon>
        <taxon>Heliantheae</taxon>
        <taxon>Ambrosia</taxon>
    </lineage>
</organism>
<evidence type="ECO:0000256" key="6">
    <source>
        <dbReference type="ARBA" id="ARBA00023187"/>
    </source>
</evidence>
<keyword evidence="6" id="KW-0508">mRNA splicing</keyword>
<evidence type="ECO:0000256" key="1">
    <source>
        <dbReference type="ARBA" id="ARBA00004123"/>
    </source>
</evidence>
<keyword evidence="4" id="KW-0507">mRNA processing</keyword>
<dbReference type="Proteomes" id="UP001206925">
    <property type="component" value="Unassembled WGS sequence"/>
</dbReference>
<comment type="similarity">
    <text evidence="2">Belongs to the PRP18 family.</text>
</comment>